<proteinExistence type="predicted"/>
<gene>
    <name evidence="1" type="ORF">SVIM_LOCUS270131</name>
</gene>
<dbReference type="GO" id="GO:0003676">
    <property type="term" value="F:nucleic acid binding"/>
    <property type="evidence" value="ECO:0007669"/>
    <property type="project" value="InterPro"/>
</dbReference>
<dbReference type="AlphaFoldDB" id="A0A6N2LVJ6"/>
<dbReference type="EMBL" id="CAADRP010001597">
    <property type="protein sequence ID" value="VFU44179.1"/>
    <property type="molecule type" value="Genomic_DNA"/>
</dbReference>
<accession>A0A6N2LVJ6</accession>
<evidence type="ECO:0000313" key="1">
    <source>
        <dbReference type="EMBL" id="VFU44179.1"/>
    </source>
</evidence>
<sequence>MAWFRVGLSRRSVVSLRGFSASVGCSIRIPLVSDIPTIIFGADVTRPENGEDSSPSIAAVEFLYQIPFLNLLFKFIKIWLLIDVGLPAGVAEVSIKDLQLLTNNYRKGELYKCFDFCAGSCRHNSESMLLPADCHLLLPSLRRILSIIRATFESNPLSYTTLTST</sequence>
<name>A0A6N2LVJ6_SALVM</name>
<dbReference type="InterPro" id="IPR036397">
    <property type="entry name" value="RNaseH_sf"/>
</dbReference>
<organism evidence="1">
    <name type="scientific">Salix viminalis</name>
    <name type="common">Common osier</name>
    <name type="synonym">Basket willow</name>
    <dbReference type="NCBI Taxonomy" id="40686"/>
    <lineage>
        <taxon>Eukaryota</taxon>
        <taxon>Viridiplantae</taxon>
        <taxon>Streptophyta</taxon>
        <taxon>Embryophyta</taxon>
        <taxon>Tracheophyta</taxon>
        <taxon>Spermatophyta</taxon>
        <taxon>Magnoliopsida</taxon>
        <taxon>eudicotyledons</taxon>
        <taxon>Gunneridae</taxon>
        <taxon>Pentapetalae</taxon>
        <taxon>rosids</taxon>
        <taxon>fabids</taxon>
        <taxon>Malpighiales</taxon>
        <taxon>Salicaceae</taxon>
        <taxon>Saliceae</taxon>
        <taxon>Salix</taxon>
    </lineage>
</organism>
<reference evidence="1" key="1">
    <citation type="submission" date="2019-03" db="EMBL/GenBank/DDBJ databases">
        <authorList>
            <person name="Mank J."/>
            <person name="Almeida P."/>
        </authorList>
    </citation>
    <scope>NUCLEOTIDE SEQUENCE</scope>
    <source>
        <strain evidence="1">78183</strain>
    </source>
</reference>
<protein>
    <submittedName>
        <fullName evidence="1">Uncharacterized protein</fullName>
    </submittedName>
</protein>
<dbReference type="Gene3D" id="3.30.420.10">
    <property type="entry name" value="Ribonuclease H-like superfamily/Ribonuclease H"/>
    <property type="match status" value="1"/>
</dbReference>